<evidence type="ECO:0000313" key="1">
    <source>
        <dbReference type="EMBL" id="MBA8931893.1"/>
    </source>
</evidence>
<dbReference type="InterPro" id="IPR007061">
    <property type="entry name" value="MST-like"/>
</dbReference>
<reference evidence="1 2" key="1">
    <citation type="submission" date="2020-08" db="EMBL/GenBank/DDBJ databases">
        <title>Genomic Encyclopedia of Archaeal and Bacterial Type Strains, Phase II (KMG-II): from individual species to whole genera.</title>
        <authorList>
            <person name="Goeker M."/>
        </authorList>
    </citation>
    <scope>NUCLEOTIDE SEQUENCE [LARGE SCALE GENOMIC DNA]</scope>
    <source>
        <strain evidence="1 2">DSM 43850</strain>
    </source>
</reference>
<dbReference type="Proteomes" id="UP000517916">
    <property type="component" value="Unassembled WGS sequence"/>
</dbReference>
<sequence length="179" mass="20525">MSDDDDAYSAVWAGDTRRTPPLVGDEREVLTSYLDWHRETFELKCADIARRRLSERSVPPSTMSLHGLVRHLAAVERYWFAQQFAGQQLPDLYYTRDDPDQDFNDLAGDVDEVFAVWREECRRSREIVAAAELGQTGVHRRSGDPVSLRRILVHMIAEYARHNGHADLLREALDGRVGM</sequence>
<dbReference type="SUPFAM" id="SSF109854">
    <property type="entry name" value="DinB/YfiT-like putative metalloenzymes"/>
    <property type="match status" value="1"/>
</dbReference>
<accession>A0ABR6BYC0</accession>
<gene>
    <name evidence="1" type="ORF">BC739_009152</name>
</gene>
<dbReference type="Pfam" id="PF04978">
    <property type="entry name" value="MST"/>
    <property type="match status" value="1"/>
</dbReference>
<keyword evidence="2" id="KW-1185">Reference proteome</keyword>
<dbReference type="EMBL" id="JACJID010000010">
    <property type="protein sequence ID" value="MBA8931893.1"/>
    <property type="molecule type" value="Genomic_DNA"/>
</dbReference>
<comment type="caution">
    <text evidence="1">The sequence shown here is derived from an EMBL/GenBank/DDBJ whole genome shotgun (WGS) entry which is preliminary data.</text>
</comment>
<evidence type="ECO:0000313" key="2">
    <source>
        <dbReference type="Proteomes" id="UP000517916"/>
    </source>
</evidence>
<dbReference type="RefSeq" id="WP_025357240.1">
    <property type="nucleotide sequence ID" value="NZ_BAAABQ010000061.1"/>
</dbReference>
<proteinExistence type="predicted"/>
<name>A0ABR6BYC0_9PSEU</name>
<protein>
    <submittedName>
        <fullName evidence="1">Damage-inducible protein DinB</fullName>
    </submittedName>
</protein>
<dbReference type="Gene3D" id="1.20.120.450">
    <property type="entry name" value="dinb family like domain"/>
    <property type="match status" value="1"/>
</dbReference>
<dbReference type="InterPro" id="IPR034660">
    <property type="entry name" value="DinB/YfiT-like"/>
</dbReference>
<organism evidence="1 2">
    <name type="scientific">Kutzneria viridogrisea</name>
    <dbReference type="NCBI Taxonomy" id="47990"/>
    <lineage>
        <taxon>Bacteria</taxon>
        <taxon>Bacillati</taxon>
        <taxon>Actinomycetota</taxon>
        <taxon>Actinomycetes</taxon>
        <taxon>Pseudonocardiales</taxon>
        <taxon>Pseudonocardiaceae</taxon>
        <taxon>Kutzneria</taxon>
    </lineage>
</organism>